<keyword evidence="1" id="KW-0812">Transmembrane</keyword>
<evidence type="ECO:0000256" key="1">
    <source>
        <dbReference type="SAM" id="Phobius"/>
    </source>
</evidence>
<dbReference type="AlphaFoldDB" id="A0A9D2GS42"/>
<keyword evidence="1" id="KW-1133">Transmembrane helix</keyword>
<protein>
    <submittedName>
        <fullName evidence="2">Uncharacterized protein</fullName>
    </submittedName>
</protein>
<keyword evidence="1" id="KW-0472">Membrane</keyword>
<dbReference type="EMBL" id="DXAQ01000005">
    <property type="protein sequence ID" value="HIZ88367.1"/>
    <property type="molecule type" value="Genomic_DNA"/>
</dbReference>
<sequence length="186" mass="20913">MAKKDKINIDNTGVDKLEHFMESNIKAIIVFISAVIILFIAAYLGYTAYNVSKSKKIDSLSAAEMMMFDNSTVDSFAALSKTVPSLKDYIAVRSAGMYYIFGNKEKAVSELKLADGKFSELSAGMLYDLGENIVPSNYLQSNMSELWYYRNVLSSNDSNVEKNINDFKAMYPESQLLTLVENWNIK</sequence>
<organism evidence="2 3">
    <name type="scientific">Candidatus Mucispirillum faecigallinarum</name>
    <dbReference type="NCBI Taxonomy" id="2838699"/>
    <lineage>
        <taxon>Bacteria</taxon>
        <taxon>Pseudomonadati</taxon>
        <taxon>Deferribacterota</taxon>
        <taxon>Deferribacteres</taxon>
        <taxon>Deferribacterales</taxon>
        <taxon>Mucispirillaceae</taxon>
        <taxon>Mucispirillum</taxon>
    </lineage>
</organism>
<name>A0A9D2GS42_9BACT</name>
<proteinExistence type="predicted"/>
<comment type="caution">
    <text evidence="2">The sequence shown here is derived from an EMBL/GenBank/DDBJ whole genome shotgun (WGS) entry which is preliminary data.</text>
</comment>
<dbReference type="Proteomes" id="UP000824176">
    <property type="component" value="Unassembled WGS sequence"/>
</dbReference>
<feature type="transmembrane region" description="Helical" evidence="1">
    <location>
        <begin position="25"/>
        <end position="46"/>
    </location>
</feature>
<reference evidence="2" key="1">
    <citation type="journal article" date="2021" name="PeerJ">
        <title>Extensive microbial diversity within the chicken gut microbiome revealed by metagenomics and culture.</title>
        <authorList>
            <person name="Gilroy R."/>
            <person name="Ravi A."/>
            <person name="Getino M."/>
            <person name="Pursley I."/>
            <person name="Horton D.L."/>
            <person name="Alikhan N.F."/>
            <person name="Baker D."/>
            <person name="Gharbi K."/>
            <person name="Hall N."/>
            <person name="Watson M."/>
            <person name="Adriaenssens E.M."/>
            <person name="Foster-Nyarko E."/>
            <person name="Jarju S."/>
            <person name="Secka A."/>
            <person name="Antonio M."/>
            <person name="Oren A."/>
            <person name="Chaudhuri R.R."/>
            <person name="La Ragione R."/>
            <person name="Hildebrand F."/>
            <person name="Pallen M.J."/>
        </authorList>
    </citation>
    <scope>NUCLEOTIDE SEQUENCE</scope>
    <source>
        <strain evidence="2">ChiW4-1371</strain>
    </source>
</reference>
<reference evidence="2" key="2">
    <citation type="submission" date="2021-04" db="EMBL/GenBank/DDBJ databases">
        <authorList>
            <person name="Gilroy R."/>
        </authorList>
    </citation>
    <scope>NUCLEOTIDE SEQUENCE</scope>
    <source>
        <strain evidence="2">ChiW4-1371</strain>
    </source>
</reference>
<evidence type="ECO:0000313" key="2">
    <source>
        <dbReference type="EMBL" id="HIZ88367.1"/>
    </source>
</evidence>
<gene>
    <name evidence="2" type="ORF">H9804_00330</name>
</gene>
<evidence type="ECO:0000313" key="3">
    <source>
        <dbReference type="Proteomes" id="UP000824176"/>
    </source>
</evidence>
<accession>A0A9D2GS42</accession>